<evidence type="ECO:0000259" key="2">
    <source>
        <dbReference type="Pfam" id="PF22640"/>
    </source>
</evidence>
<keyword evidence="4" id="KW-1185">Reference proteome</keyword>
<evidence type="ECO:0000259" key="1">
    <source>
        <dbReference type="Pfam" id="PF00483"/>
    </source>
</evidence>
<dbReference type="GO" id="GO:0004475">
    <property type="term" value="F:mannose-1-phosphate guanylyltransferase (GTP) activity"/>
    <property type="evidence" value="ECO:0007669"/>
    <property type="project" value="InterPro"/>
</dbReference>
<proteinExistence type="predicted"/>
<evidence type="ECO:0000313" key="4">
    <source>
        <dbReference type="Proteomes" id="UP000183658"/>
    </source>
</evidence>
<dbReference type="RefSeq" id="WP_074724314.1">
    <property type="nucleotide sequence ID" value="NZ_CBCRVS010000006.1"/>
</dbReference>
<dbReference type="GO" id="GO:0009298">
    <property type="term" value="P:GDP-mannose biosynthetic process"/>
    <property type="evidence" value="ECO:0007669"/>
    <property type="project" value="TreeGrafter"/>
</dbReference>
<dbReference type="Pfam" id="PF00483">
    <property type="entry name" value="NTP_transferase"/>
    <property type="match status" value="1"/>
</dbReference>
<dbReference type="OrthoDB" id="9806359at2"/>
<keyword evidence="3" id="KW-0808">Transferase</keyword>
<keyword evidence="3" id="KW-0548">Nucleotidyltransferase</keyword>
<evidence type="ECO:0000313" key="3">
    <source>
        <dbReference type="EMBL" id="SER54564.1"/>
    </source>
</evidence>
<feature type="domain" description="Nucleotidyl transferase" evidence="1">
    <location>
        <begin position="10"/>
        <end position="269"/>
    </location>
</feature>
<dbReference type="InterPro" id="IPR005835">
    <property type="entry name" value="NTP_transferase_dom"/>
</dbReference>
<feature type="domain" description="MannoseP isomerase/GMP-like beta-helix" evidence="2">
    <location>
        <begin position="276"/>
        <end position="326"/>
    </location>
</feature>
<dbReference type="InterPro" id="IPR051161">
    <property type="entry name" value="Mannose-6P_isomerase_type2"/>
</dbReference>
<dbReference type="PANTHER" id="PTHR46390:SF1">
    <property type="entry name" value="MANNOSE-1-PHOSPHATE GUANYLYLTRANSFERASE"/>
    <property type="match status" value="1"/>
</dbReference>
<dbReference type="Pfam" id="PF22640">
    <property type="entry name" value="ManC_GMP_beta-helix"/>
    <property type="match status" value="1"/>
</dbReference>
<sequence length="335" mass="37574">MENNNSITHVILTGGVGSRLWPLSRKSQPKQYLDIFDGKSLFEMTVERNRNIADKVMVVGNIDNCHLSRKVLEKSNTEYIDIIESTPRNTAAAIAFAAFASNPEDILIVTPSDHIIEEMEHYEEAIKEAVEKASKGYIVTFGIVPTKPETGYGYIERRGDTVLSFREKPNQVTATDFIAKGNFLWNSGMFCFKAGVLLEELKAFHPEVYEKAKITWDTNINGNLALDLSLEIPSISIDYAVMERSKKIKVVSSKFGWSDLGSFESVYDYLVTIGHAVDKNGNMVIGTNNYTAFIGLKDTIFVYTDTANLILKKELSQDVKSVYNKLERENPGLLD</sequence>
<dbReference type="InterPro" id="IPR029044">
    <property type="entry name" value="Nucleotide-diphossugar_trans"/>
</dbReference>
<name>A0A1H9Q2C1_FLAFI</name>
<dbReference type="SUPFAM" id="SSF53448">
    <property type="entry name" value="Nucleotide-diphospho-sugar transferases"/>
    <property type="match status" value="1"/>
</dbReference>
<dbReference type="InterPro" id="IPR049577">
    <property type="entry name" value="GMPP_N"/>
</dbReference>
<dbReference type="Proteomes" id="UP000183658">
    <property type="component" value="Unassembled WGS sequence"/>
</dbReference>
<dbReference type="CDD" id="cd02509">
    <property type="entry name" value="GDP-M1P_Guanylyltransferase"/>
    <property type="match status" value="1"/>
</dbReference>
<gene>
    <name evidence="3" type="ORF">SAMN05444355_11519</name>
</gene>
<dbReference type="AlphaFoldDB" id="A0A1H9Q2C1"/>
<dbReference type="SUPFAM" id="SSF159283">
    <property type="entry name" value="Guanosine diphospho-D-mannose pyrophosphorylase/mannose-6-phosphate isomerase linker domain"/>
    <property type="match status" value="1"/>
</dbReference>
<reference evidence="4" key="1">
    <citation type="submission" date="2016-10" db="EMBL/GenBank/DDBJ databases">
        <authorList>
            <person name="Varghese N."/>
            <person name="Submissions S."/>
        </authorList>
    </citation>
    <scope>NUCLEOTIDE SEQUENCE [LARGE SCALE GENOMIC DNA]</scope>
    <source>
        <strain evidence="4">DSM 15719</strain>
    </source>
</reference>
<dbReference type="EMBL" id="FOFZ01000015">
    <property type="protein sequence ID" value="SER54564.1"/>
    <property type="molecule type" value="Genomic_DNA"/>
</dbReference>
<dbReference type="PANTHER" id="PTHR46390">
    <property type="entry name" value="MANNOSE-1-PHOSPHATE GUANYLYLTRANSFERASE"/>
    <property type="match status" value="1"/>
</dbReference>
<protein>
    <submittedName>
        <fullName evidence="3">Mannose-1-phosphate guanylyltransferase</fullName>
    </submittedName>
</protein>
<organism evidence="3 4">
    <name type="scientific">Flavobacterium frigoris</name>
    <dbReference type="NCBI Taxonomy" id="229204"/>
    <lineage>
        <taxon>Bacteria</taxon>
        <taxon>Pseudomonadati</taxon>
        <taxon>Bacteroidota</taxon>
        <taxon>Flavobacteriia</taxon>
        <taxon>Flavobacteriales</taxon>
        <taxon>Flavobacteriaceae</taxon>
        <taxon>Flavobacterium</taxon>
    </lineage>
</organism>
<accession>A0A1H9Q2C1</accession>
<dbReference type="InterPro" id="IPR054566">
    <property type="entry name" value="ManC/GMP-like_b-helix"/>
</dbReference>
<dbReference type="Gene3D" id="3.90.550.10">
    <property type="entry name" value="Spore Coat Polysaccharide Biosynthesis Protein SpsA, Chain A"/>
    <property type="match status" value="1"/>
</dbReference>